<dbReference type="Pfam" id="PF01796">
    <property type="entry name" value="OB_ChsH2_C"/>
    <property type="match status" value="1"/>
</dbReference>
<feature type="region of interest" description="Disordered" evidence="1">
    <location>
        <begin position="1"/>
        <end position="27"/>
    </location>
</feature>
<gene>
    <name evidence="4" type="ORF">QEZ52_06260</name>
</gene>
<dbReference type="Proteomes" id="UP001623232">
    <property type="component" value="Chromosome"/>
</dbReference>
<evidence type="ECO:0000256" key="1">
    <source>
        <dbReference type="SAM" id="MobiDB-lite"/>
    </source>
</evidence>
<dbReference type="InterPro" id="IPR002878">
    <property type="entry name" value="ChsH2_C"/>
</dbReference>
<dbReference type="InterPro" id="IPR012340">
    <property type="entry name" value="NA-bd_OB-fold"/>
</dbReference>
<dbReference type="EMBL" id="CP123584">
    <property type="protein sequence ID" value="WZK90149.1"/>
    <property type="molecule type" value="Genomic_DNA"/>
</dbReference>
<evidence type="ECO:0000313" key="5">
    <source>
        <dbReference type="Proteomes" id="UP001623232"/>
    </source>
</evidence>
<feature type="domain" description="ChsH2 C-terminal OB-fold" evidence="2">
    <location>
        <begin position="72"/>
        <end position="124"/>
    </location>
</feature>
<organism evidence="4 5">
    <name type="scientific">Aliisedimentitalea scapharcae</name>
    <dbReference type="NCBI Taxonomy" id="1524259"/>
    <lineage>
        <taxon>Bacteria</taxon>
        <taxon>Pseudomonadati</taxon>
        <taxon>Pseudomonadota</taxon>
        <taxon>Alphaproteobacteria</taxon>
        <taxon>Rhodobacterales</taxon>
        <taxon>Roseobacteraceae</taxon>
        <taxon>Aliisedimentitalea</taxon>
    </lineage>
</organism>
<dbReference type="SUPFAM" id="SSF51735">
    <property type="entry name" value="NAD(P)-binding Rossmann-fold domains"/>
    <property type="match status" value="1"/>
</dbReference>
<dbReference type="Pfam" id="PF12172">
    <property type="entry name" value="zf-ChsH2"/>
    <property type="match status" value="1"/>
</dbReference>
<feature type="compositionally biased region" description="Pro residues" evidence="1">
    <location>
        <begin position="1"/>
        <end position="11"/>
    </location>
</feature>
<dbReference type="InterPro" id="IPR022002">
    <property type="entry name" value="ChsH2_Znr"/>
</dbReference>
<dbReference type="Pfam" id="PF00106">
    <property type="entry name" value="adh_short"/>
    <property type="match status" value="1"/>
</dbReference>
<feature type="domain" description="ChsH2 rubredoxin-like zinc ribbon" evidence="3">
    <location>
        <begin position="36"/>
        <end position="70"/>
    </location>
</feature>
<sequence length="414" mass="45207">MTTPLTPPPKKNPQKRTLSPTRPPEMRSRAAMGLSAAAAEGRFMLQHCAECGAVQYPPRDACCQCLGTDLPWRDTAPEGELLAETTIRTSTNLYFRERAPWRTGSVRLDAGPVIICHVHGDVVPRSRVRLWNRLDRSGQGVILAVPEERTPNMEDDPQLRALGSDPKHRRVLITDGRNPNTPALVKALQRAGASMIFVGESERWRPNPNRAALEGVEILPLDVTDTASVVELAGEIGGKTDILINNARFIRPGGVMGRGDTAFARDEMEVNYLGLMRLAQAFGPGMCDRTADGVNSAVAWVNILSAHAIMPTPDFGCFSASNAAALNLSQTLRGEFRRSGLRLMTVFVGPTEDDWHQPLPPPKVLPDGIARSVVQGLRDGLEDVWCGDVAKELIERFRAGAKVLEREMTMGGPE</sequence>
<dbReference type="SUPFAM" id="SSF50249">
    <property type="entry name" value="Nucleic acid-binding proteins"/>
    <property type="match status" value="1"/>
</dbReference>
<keyword evidence="5" id="KW-1185">Reference proteome</keyword>
<dbReference type="Gene3D" id="3.40.50.720">
    <property type="entry name" value="NAD(P)-binding Rossmann-like Domain"/>
    <property type="match status" value="1"/>
</dbReference>
<name>A0ABZ2XZ92_9RHOB</name>
<dbReference type="PANTHER" id="PTHR34075">
    <property type="entry name" value="BLR3430 PROTEIN"/>
    <property type="match status" value="1"/>
</dbReference>
<dbReference type="InterPro" id="IPR052513">
    <property type="entry name" value="Thioester_dehydratase-like"/>
</dbReference>
<accession>A0ABZ2XZ92</accession>
<evidence type="ECO:0000313" key="4">
    <source>
        <dbReference type="EMBL" id="WZK90149.1"/>
    </source>
</evidence>
<protein>
    <submittedName>
        <fullName evidence="4">SDR family NAD(P)-dependent oxidoreductase</fullName>
    </submittedName>
</protein>
<evidence type="ECO:0000259" key="2">
    <source>
        <dbReference type="Pfam" id="PF01796"/>
    </source>
</evidence>
<dbReference type="RefSeq" id="WP_406648683.1">
    <property type="nucleotide sequence ID" value="NZ_CP123584.1"/>
</dbReference>
<dbReference type="Gene3D" id="6.10.30.10">
    <property type="match status" value="1"/>
</dbReference>
<reference evidence="4 5" key="1">
    <citation type="submission" date="2023-04" db="EMBL/GenBank/DDBJ databases">
        <title>Complete genome sequence of Alisedimentitalea scapharcae.</title>
        <authorList>
            <person name="Rong J.-C."/>
            <person name="Yi M.-L."/>
            <person name="Zhao Q."/>
        </authorList>
    </citation>
    <scope>NUCLEOTIDE SEQUENCE [LARGE SCALE GENOMIC DNA]</scope>
    <source>
        <strain evidence="4 5">KCTC 42119</strain>
    </source>
</reference>
<dbReference type="InterPro" id="IPR002347">
    <property type="entry name" value="SDR_fam"/>
</dbReference>
<proteinExistence type="predicted"/>
<evidence type="ECO:0000259" key="3">
    <source>
        <dbReference type="Pfam" id="PF12172"/>
    </source>
</evidence>
<dbReference type="PANTHER" id="PTHR34075:SF5">
    <property type="entry name" value="BLR3430 PROTEIN"/>
    <property type="match status" value="1"/>
</dbReference>
<dbReference type="InterPro" id="IPR036291">
    <property type="entry name" value="NAD(P)-bd_dom_sf"/>
</dbReference>